<dbReference type="STRING" id="692418.SAMN04488029_3629"/>
<gene>
    <name evidence="7" type="ORF">SAMN04488029_3629</name>
</gene>
<feature type="transmembrane region" description="Helical" evidence="6">
    <location>
        <begin position="151"/>
        <end position="172"/>
    </location>
</feature>
<dbReference type="EMBL" id="FWYF01000004">
    <property type="protein sequence ID" value="SMD38095.1"/>
    <property type="molecule type" value="Genomic_DNA"/>
</dbReference>
<dbReference type="InterPro" id="IPR001123">
    <property type="entry name" value="LeuE-type"/>
</dbReference>
<proteinExistence type="predicted"/>
<evidence type="ECO:0000256" key="1">
    <source>
        <dbReference type="ARBA" id="ARBA00004651"/>
    </source>
</evidence>
<dbReference type="Pfam" id="PF01810">
    <property type="entry name" value="LysE"/>
    <property type="match status" value="1"/>
</dbReference>
<dbReference type="GO" id="GO:0005886">
    <property type="term" value="C:plasma membrane"/>
    <property type="evidence" value="ECO:0007669"/>
    <property type="project" value="UniProtKB-SubCell"/>
</dbReference>
<keyword evidence="3 6" id="KW-0812">Transmembrane</keyword>
<dbReference type="PANTHER" id="PTHR30086">
    <property type="entry name" value="ARGININE EXPORTER PROTEIN ARGO"/>
    <property type="match status" value="1"/>
</dbReference>
<name>A0A1W2GN61_REIFA</name>
<feature type="transmembrane region" description="Helical" evidence="6">
    <location>
        <begin position="192"/>
        <end position="209"/>
    </location>
</feature>
<evidence type="ECO:0000256" key="4">
    <source>
        <dbReference type="ARBA" id="ARBA00022989"/>
    </source>
</evidence>
<keyword evidence="2" id="KW-1003">Cell membrane</keyword>
<evidence type="ECO:0000256" key="2">
    <source>
        <dbReference type="ARBA" id="ARBA00022475"/>
    </source>
</evidence>
<dbReference type="GO" id="GO:0015171">
    <property type="term" value="F:amino acid transmembrane transporter activity"/>
    <property type="evidence" value="ECO:0007669"/>
    <property type="project" value="TreeGrafter"/>
</dbReference>
<keyword evidence="5 6" id="KW-0472">Membrane</keyword>
<keyword evidence="4 6" id="KW-1133">Transmembrane helix</keyword>
<reference evidence="7 8" key="1">
    <citation type="submission" date="2017-04" db="EMBL/GenBank/DDBJ databases">
        <authorList>
            <person name="Afonso C.L."/>
            <person name="Miller P.J."/>
            <person name="Scott M.A."/>
            <person name="Spackman E."/>
            <person name="Goraichik I."/>
            <person name="Dimitrov K.M."/>
            <person name="Suarez D.L."/>
            <person name="Swayne D.E."/>
        </authorList>
    </citation>
    <scope>NUCLEOTIDE SEQUENCE [LARGE SCALE GENOMIC DNA]</scope>
    <source>
        <strain evidence="7 8">DSM 26133</strain>
    </source>
</reference>
<keyword evidence="8" id="KW-1185">Reference proteome</keyword>
<evidence type="ECO:0000256" key="5">
    <source>
        <dbReference type="ARBA" id="ARBA00023136"/>
    </source>
</evidence>
<evidence type="ECO:0000313" key="7">
    <source>
        <dbReference type="EMBL" id="SMD38095.1"/>
    </source>
</evidence>
<dbReference type="PANTHER" id="PTHR30086:SF20">
    <property type="entry name" value="ARGININE EXPORTER PROTEIN ARGO-RELATED"/>
    <property type="match status" value="1"/>
</dbReference>
<evidence type="ECO:0000313" key="8">
    <source>
        <dbReference type="Proteomes" id="UP000192472"/>
    </source>
</evidence>
<feature type="transmembrane region" description="Helical" evidence="6">
    <location>
        <begin position="12"/>
        <end position="31"/>
    </location>
</feature>
<organism evidence="7 8">
    <name type="scientific">Reichenbachiella faecimaris</name>
    <dbReference type="NCBI Taxonomy" id="692418"/>
    <lineage>
        <taxon>Bacteria</taxon>
        <taxon>Pseudomonadati</taxon>
        <taxon>Bacteroidota</taxon>
        <taxon>Cytophagia</taxon>
        <taxon>Cytophagales</taxon>
        <taxon>Reichenbachiellaceae</taxon>
        <taxon>Reichenbachiella</taxon>
    </lineage>
</organism>
<dbReference type="RefSeq" id="WP_245827109.1">
    <property type="nucleotide sequence ID" value="NZ_FWYF01000004.1"/>
</dbReference>
<accession>A0A1W2GN61</accession>
<comment type="subcellular location">
    <subcellularLocation>
        <location evidence="1">Cell membrane</location>
        <topology evidence="1">Multi-pass membrane protein</topology>
    </subcellularLocation>
</comment>
<dbReference type="AlphaFoldDB" id="A0A1W2GN61"/>
<feature type="transmembrane region" description="Helical" evidence="6">
    <location>
        <begin position="74"/>
        <end position="91"/>
    </location>
</feature>
<protein>
    <submittedName>
        <fullName evidence="7">Threonine/homoserine/homoserine lactone efflux protein</fullName>
    </submittedName>
</protein>
<feature type="transmembrane region" description="Helical" evidence="6">
    <location>
        <begin position="114"/>
        <end position="139"/>
    </location>
</feature>
<sequence>MIFPSPENILLFITAATILIVVPGPAVLYIMMKSMEQGYKAGLVSVLGVGLGAMIHVIAAAVGISALLVASATAFSILKYGGAIYLIYLGIKKLTDKVTPIVSIQAEKKSLSKIFYEGIIVNTLSPKSAIFFFAFLPQFINADRGGTTSQILFLGLVFLVIAFVSDMCYVLLSGKIVKYFKSSIRFINIQKYLSATIYITLGLLTLMVNKPDSFGRTR</sequence>
<evidence type="ECO:0000256" key="3">
    <source>
        <dbReference type="ARBA" id="ARBA00022692"/>
    </source>
</evidence>
<dbReference type="Proteomes" id="UP000192472">
    <property type="component" value="Unassembled WGS sequence"/>
</dbReference>
<dbReference type="PIRSF" id="PIRSF006324">
    <property type="entry name" value="LeuE"/>
    <property type="match status" value="1"/>
</dbReference>
<evidence type="ECO:0000256" key="6">
    <source>
        <dbReference type="SAM" id="Phobius"/>
    </source>
</evidence>
<feature type="transmembrane region" description="Helical" evidence="6">
    <location>
        <begin position="43"/>
        <end position="68"/>
    </location>
</feature>